<sequence>MRRFLLRNANLYAHNLLLSPPKHILNPNSPLVQLAVSTRSPLRFFSSNSNDSSSSNDQNSNPAAESVVAVQTQKNDVSIEVDDVSNKELKTQIEKYFKGDEEVLPSILEAILQRKLKGKHEETDDELVEELRMKPLDDVKDEEFESDFEELYETDQETENLYNAKEDIVKKMAQDEYFNMDDKKWDEMISDAVQDGHLKDTRECEQILEDMLSWEKLLPDDIKKKVEDKFNELGDMCERDELEPEQAYELFKKFEDEVVAEHLKNTEVDVPQFDLSDVPDNKKDNDDPPGKGPILRWQTRLVLTPGGDAWHPKNRKVKMSITVKELGLSKYQFRRLRELVGKRYHPGKDELTIISERFEHREENRKDCLRTLYSLIEESGKANEMVDDARASYVKDRLRANPAFMERLRAKTIRLQGCNPVQG</sequence>
<dbReference type="InterPro" id="IPR039848">
    <property type="entry name" value="Ribosomal_mS35_mt"/>
</dbReference>
<feature type="region of interest" description="Disordered" evidence="1">
    <location>
        <begin position="271"/>
        <end position="293"/>
    </location>
</feature>
<feature type="compositionally biased region" description="Low complexity" evidence="1">
    <location>
        <begin position="46"/>
        <end position="61"/>
    </location>
</feature>
<evidence type="ECO:0000313" key="4">
    <source>
        <dbReference type="Proteomes" id="UP000323000"/>
    </source>
</evidence>
<dbReference type="GO" id="GO:0005763">
    <property type="term" value="C:mitochondrial small ribosomal subunit"/>
    <property type="evidence" value="ECO:0007669"/>
    <property type="project" value="TreeGrafter"/>
</dbReference>
<evidence type="ECO:0000313" key="3">
    <source>
        <dbReference type="EMBL" id="TXG51421.1"/>
    </source>
</evidence>
<dbReference type="GO" id="GO:0003735">
    <property type="term" value="F:structural constituent of ribosome"/>
    <property type="evidence" value="ECO:0007669"/>
    <property type="project" value="InterPro"/>
</dbReference>
<feature type="domain" description="Small ribosomal subunit protein mS35 mitochondrial conserved" evidence="2">
    <location>
        <begin position="309"/>
        <end position="388"/>
    </location>
</feature>
<dbReference type="Gene3D" id="3.30.160.20">
    <property type="match status" value="1"/>
</dbReference>
<dbReference type="Proteomes" id="UP000323000">
    <property type="component" value="Chromosome 11"/>
</dbReference>
<dbReference type="Pfam" id="PF10213">
    <property type="entry name" value="MRP-S28"/>
    <property type="match status" value="1"/>
</dbReference>
<dbReference type="PANTHER" id="PTHR13490">
    <property type="entry name" value="MITOCHONDRIAL 28S RIBOSOMAL PROTEIN S28"/>
    <property type="match status" value="1"/>
</dbReference>
<organism evidence="3 4">
    <name type="scientific">Acer yangbiense</name>
    <dbReference type="NCBI Taxonomy" id="1000413"/>
    <lineage>
        <taxon>Eukaryota</taxon>
        <taxon>Viridiplantae</taxon>
        <taxon>Streptophyta</taxon>
        <taxon>Embryophyta</taxon>
        <taxon>Tracheophyta</taxon>
        <taxon>Spermatophyta</taxon>
        <taxon>Magnoliopsida</taxon>
        <taxon>eudicotyledons</taxon>
        <taxon>Gunneridae</taxon>
        <taxon>Pentapetalae</taxon>
        <taxon>rosids</taxon>
        <taxon>malvids</taxon>
        <taxon>Sapindales</taxon>
        <taxon>Sapindaceae</taxon>
        <taxon>Hippocastanoideae</taxon>
        <taxon>Acereae</taxon>
        <taxon>Acer</taxon>
    </lineage>
</organism>
<accession>A0A5C7H3D1</accession>
<comment type="caution">
    <text evidence="3">The sequence shown here is derived from an EMBL/GenBank/DDBJ whole genome shotgun (WGS) entry which is preliminary data.</text>
</comment>
<proteinExistence type="predicted"/>
<dbReference type="AlphaFoldDB" id="A0A5C7H3D1"/>
<dbReference type="PANTHER" id="PTHR13490:SF0">
    <property type="entry name" value="SMALL RIBOSOMAL SUBUNIT PROTEIN MS35"/>
    <property type="match status" value="1"/>
</dbReference>
<dbReference type="FunFam" id="3.30.160.20:FF:000055">
    <property type="entry name" value="Ribosomal protein S24/S35"/>
    <property type="match status" value="1"/>
</dbReference>
<dbReference type="EMBL" id="VAHF01000011">
    <property type="protein sequence ID" value="TXG51421.1"/>
    <property type="molecule type" value="Genomic_DNA"/>
</dbReference>
<evidence type="ECO:0000256" key="1">
    <source>
        <dbReference type="SAM" id="MobiDB-lite"/>
    </source>
</evidence>
<keyword evidence="4" id="KW-1185">Reference proteome</keyword>
<dbReference type="OrthoDB" id="283424at2759"/>
<dbReference type="InterPro" id="IPR019349">
    <property type="entry name" value="Ribosomal_mS35_mit"/>
</dbReference>
<feature type="region of interest" description="Disordered" evidence="1">
    <location>
        <begin position="46"/>
        <end position="66"/>
    </location>
</feature>
<name>A0A5C7H3D1_9ROSI</name>
<reference evidence="4" key="1">
    <citation type="journal article" date="2019" name="Gigascience">
        <title>De novo genome assembly of the endangered Acer yangbiense, a plant species with extremely small populations endemic to Yunnan Province, China.</title>
        <authorList>
            <person name="Yang J."/>
            <person name="Wariss H.M."/>
            <person name="Tao L."/>
            <person name="Zhang R."/>
            <person name="Yun Q."/>
            <person name="Hollingsworth P."/>
            <person name="Dao Z."/>
            <person name="Luo G."/>
            <person name="Guo H."/>
            <person name="Ma Y."/>
            <person name="Sun W."/>
        </authorList>
    </citation>
    <scope>NUCLEOTIDE SEQUENCE [LARGE SCALE GENOMIC DNA]</scope>
    <source>
        <strain evidence="4">cv. Malutang</strain>
    </source>
</reference>
<evidence type="ECO:0000259" key="2">
    <source>
        <dbReference type="Pfam" id="PF10213"/>
    </source>
</evidence>
<dbReference type="GO" id="GO:0032543">
    <property type="term" value="P:mitochondrial translation"/>
    <property type="evidence" value="ECO:0007669"/>
    <property type="project" value="InterPro"/>
</dbReference>
<gene>
    <name evidence="3" type="ORF">EZV62_023945</name>
</gene>
<feature type="compositionally biased region" description="Basic and acidic residues" evidence="1">
    <location>
        <begin position="279"/>
        <end position="289"/>
    </location>
</feature>
<protein>
    <recommendedName>
        <fullName evidence="2">Small ribosomal subunit protein mS35 mitochondrial conserved domain-containing protein</fullName>
    </recommendedName>
</protein>